<evidence type="ECO:0000259" key="1">
    <source>
        <dbReference type="PROSITE" id="PS51186"/>
    </source>
</evidence>
<sequence length="166" mass="19510">MDAERFLTDGVVRLRRFRADDPAIDFAVLWYQDREVLDGAGGLDEKPFDRTRIERMYRYLDTHAELYIIEVRDRAQWLPIGDVALAPHTTPIVIGHPGWRSRGIGTRVLALIIGRARELGYPAVWAKEIWAHNVRSQRLFERMGFRRVEEGVDDQGRSWYRYRLDL</sequence>
<gene>
    <name evidence="2" type="ORF">HIJ39_12395</name>
</gene>
<comment type="caution">
    <text evidence="2">The sequence shown here is derived from an EMBL/GenBank/DDBJ whole genome shotgun (WGS) entry which is preliminary data.</text>
</comment>
<dbReference type="SUPFAM" id="SSF55729">
    <property type="entry name" value="Acyl-CoA N-acyltransferases (Nat)"/>
    <property type="match status" value="1"/>
</dbReference>
<dbReference type="Pfam" id="PF13302">
    <property type="entry name" value="Acetyltransf_3"/>
    <property type="match status" value="1"/>
</dbReference>
<dbReference type="AlphaFoldDB" id="A0A7Y0L4M6"/>
<dbReference type="RefSeq" id="WP_169100136.1">
    <property type="nucleotide sequence ID" value="NZ_JABBVZ010000041.1"/>
</dbReference>
<dbReference type="InterPro" id="IPR000182">
    <property type="entry name" value="GNAT_dom"/>
</dbReference>
<feature type="domain" description="N-acetyltransferase" evidence="1">
    <location>
        <begin position="12"/>
        <end position="166"/>
    </location>
</feature>
<dbReference type="Proteomes" id="UP000533476">
    <property type="component" value="Unassembled WGS sequence"/>
</dbReference>
<dbReference type="EMBL" id="JABBVZ010000041">
    <property type="protein sequence ID" value="NMP23140.1"/>
    <property type="molecule type" value="Genomic_DNA"/>
</dbReference>
<evidence type="ECO:0000313" key="2">
    <source>
        <dbReference type="EMBL" id="NMP23140.1"/>
    </source>
</evidence>
<reference evidence="2 3" key="1">
    <citation type="submission" date="2020-04" db="EMBL/GenBank/DDBJ databases">
        <authorList>
            <person name="Zhang R."/>
            <person name="Schippers A."/>
        </authorList>
    </citation>
    <scope>NUCLEOTIDE SEQUENCE [LARGE SCALE GENOMIC DNA]</scope>
    <source>
        <strain evidence="2 3">DSM 109850</strain>
    </source>
</reference>
<proteinExistence type="predicted"/>
<dbReference type="Gene3D" id="3.40.630.30">
    <property type="match status" value="1"/>
</dbReference>
<keyword evidence="2" id="KW-0808">Transferase</keyword>
<dbReference type="InterPro" id="IPR016181">
    <property type="entry name" value="Acyl_CoA_acyltransferase"/>
</dbReference>
<evidence type="ECO:0000313" key="3">
    <source>
        <dbReference type="Proteomes" id="UP000533476"/>
    </source>
</evidence>
<organism evidence="2 3">
    <name type="scientific">Sulfobacillus harzensis</name>
    <dbReference type="NCBI Taxonomy" id="2729629"/>
    <lineage>
        <taxon>Bacteria</taxon>
        <taxon>Bacillati</taxon>
        <taxon>Bacillota</taxon>
        <taxon>Clostridia</taxon>
        <taxon>Eubacteriales</taxon>
        <taxon>Clostridiales Family XVII. Incertae Sedis</taxon>
        <taxon>Sulfobacillus</taxon>
    </lineage>
</organism>
<accession>A0A7Y0L4M6</accession>
<name>A0A7Y0L4M6_9FIRM</name>
<dbReference type="CDD" id="cd04301">
    <property type="entry name" value="NAT_SF"/>
    <property type="match status" value="1"/>
</dbReference>
<dbReference type="GO" id="GO:0016747">
    <property type="term" value="F:acyltransferase activity, transferring groups other than amino-acyl groups"/>
    <property type="evidence" value="ECO:0007669"/>
    <property type="project" value="InterPro"/>
</dbReference>
<protein>
    <submittedName>
        <fullName evidence="2">GNAT family N-acetyltransferase</fullName>
    </submittedName>
</protein>
<dbReference type="PROSITE" id="PS51186">
    <property type="entry name" value="GNAT"/>
    <property type="match status" value="1"/>
</dbReference>
<keyword evidence="3" id="KW-1185">Reference proteome</keyword>